<keyword evidence="2" id="KW-1185">Reference proteome</keyword>
<gene>
    <name evidence="1" type="ORF">AK812_SmicGene46843</name>
</gene>
<name>A0A1Q9BSZ6_SYMMI</name>
<evidence type="ECO:0000313" key="2">
    <source>
        <dbReference type="Proteomes" id="UP000186817"/>
    </source>
</evidence>
<comment type="caution">
    <text evidence="1">The sequence shown here is derived from an EMBL/GenBank/DDBJ whole genome shotgun (WGS) entry which is preliminary data.</text>
</comment>
<evidence type="ECO:0000313" key="1">
    <source>
        <dbReference type="EMBL" id="OLP73799.1"/>
    </source>
</evidence>
<sequence>GQSRLPGRCRPVRHVNSCEEGRAGASKGFQRQGL</sequence>
<organism evidence="1 2">
    <name type="scientific">Symbiodinium microadriaticum</name>
    <name type="common">Dinoflagellate</name>
    <name type="synonym">Zooxanthella microadriatica</name>
    <dbReference type="NCBI Taxonomy" id="2951"/>
    <lineage>
        <taxon>Eukaryota</taxon>
        <taxon>Sar</taxon>
        <taxon>Alveolata</taxon>
        <taxon>Dinophyceae</taxon>
        <taxon>Suessiales</taxon>
        <taxon>Symbiodiniaceae</taxon>
        <taxon>Symbiodinium</taxon>
    </lineage>
</organism>
<dbReference type="AlphaFoldDB" id="A0A1Q9BSZ6"/>
<feature type="non-terminal residue" evidence="1">
    <location>
        <position position="1"/>
    </location>
</feature>
<dbReference type="Proteomes" id="UP000186817">
    <property type="component" value="Unassembled WGS sequence"/>
</dbReference>
<accession>A0A1Q9BSZ6</accession>
<proteinExistence type="predicted"/>
<reference evidence="1 2" key="1">
    <citation type="submission" date="2016-02" db="EMBL/GenBank/DDBJ databases">
        <title>Genome analysis of coral dinoflagellate symbionts highlights evolutionary adaptations to a symbiotic lifestyle.</title>
        <authorList>
            <person name="Aranda M."/>
            <person name="Li Y."/>
            <person name="Liew Y.J."/>
            <person name="Baumgarten S."/>
            <person name="Simakov O."/>
            <person name="Wilson M."/>
            <person name="Piel J."/>
            <person name="Ashoor H."/>
            <person name="Bougouffa S."/>
            <person name="Bajic V.B."/>
            <person name="Ryu T."/>
            <person name="Ravasi T."/>
            <person name="Bayer T."/>
            <person name="Micklem G."/>
            <person name="Kim H."/>
            <person name="Bhak J."/>
            <person name="Lajeunesse T.C."/>
            <person name="Voolstra C.R."/>
        </authorList>
    </citation>
    <scope>NUCLEOTIDE SEQUENCE [LARGE SCALE GENOMIC DNA]</scope>
    <source>
        <strain evidence="1 2">CCMP2467</strain>
    </source>
</reference>
<feature type="non-terminal residue" evidence="1">
    <location>
        <position position="34"/>
    </location>
</feature>
<dbReference type="EMBL" id="LSRX01004740">
    <property type="protein sequence ID" value="OLP73799.1"/>
    <property type="molecule type" value="Genomic_DNA"/>
</dbReference>
<protein>
    <submittedName>
        <fullName evidence="1">Uncharacterized protein</fullName>
    </submittedName>
</protein>